<dbReference type="InterPro" id="IPR029062">
    <property type="entry name" value="Class_I_gatase-like"/>
</dbReference>
<evidence type="ECO:0000256" key="3">
    <source>
        <dbReference type="ARBA" id="ARBA00022670"/>
    </source>
</evidence>
<dbReference type="Pfam" id="PF17676">
    <property type="entry name" value="Peptidase_S66C"/>
    <property type="match status" value="1"/>
</dbReference>
<reference evidence="9" key="1">
    <citation type="submission" date="2022-02" db="EMBL/GenBank/DDBJ databases">
        <title>Crop Bioprotection Bacillus Genome Sequencing.</title>
        <authorList>
            <person name="Dunlap C."/>
        </authorList>
    </citation>
    <scope>NUCLEOTIDE SEQUENCE</scope>
    <source>
        <strain evidence="9">T20C14</strain>
    </source>
</reference>
<evidence type="ECO:0000256" key="2">
    <source>
        <dbReference type="ARBA" id="ARBA00022645"/>
    </source>
</evidence>
<dbReference type="GO" id="GO:0004180">
    <property type="term" value="F:carboxypeptidase activity"/>
    <property type="evidence" value="ECO:0007669"/>
    <property type="project" value="UniProtKB-KW"/>
</dbReference>
<keyword evidence="3" id="KW-0645">Protease</keyword>
<evidence type="ECO:0000259" key="8">
    <source>
        <dbReference type="Pfam" id="PF17676"/>
    </source>
</evidence>
<keyword evidence="5" id="KW-0720">Serine protease</keyword>
<dbReference type="InterPro" id="IPR040921">
    <property type="entry name" value="Peptidase_S66C"/>
</dbReference>
<comment type="caution">
    <text evidence="9">The sequence shown here is derived from an EMBL/GenBank/DDBJ whole genome shotgun (WGS) entry which is preliminary data.</text>
</comment>
<gene>
    <name evidence="9" type="ORF">MOE73_04985</name>
</gene>
<protein>
    <submittedName>
        <fullName evidence="9">LD-carboxypeptidase</fullName>
    </submittedName>
</protein>
<name>A0AA90EYU7_9BACI</name>
<dbReference type="Gene3D" id="3.50.30.60">
    <property type="entry name" value="LD-carboxypeptidase A C-terminal domain-like"/>
    <property type="match status" value="1"/>
</dbReference>
<dbReference type="SUPFAM" id="SSF52317">
    <property type="entry name" value="Class I glutamine amidotransferase-like"/>
    <property type="match status" value="1"/>
</dbReference>
<keyword evidence="4" id="KW-0378">Hydrolase</keyword>
<feature type="active site" description="Nucleophile" evidence="6">
    <location>
        <position position="113"/>
    </location>
</feature>
<dbReference type="PANTHER" id="PTHR30237:SF2">
    <property type="entry name" value="MUREIN TETRAPEPTIDE CARBOXYPEPTIDASE"/>
    <property type="match status" value="1"/>
</dbReference>
<evidence type="ECO:0000256" key="6">
    <source>
        <dbReference type="PIRSR" id="PIRSR028757-1"/>
    </source>
</evidence>
<feature type="domain" description="LD-carboxypeptidase C-terminal" evidence="8">
    <location>
        <begin position="180"/>
        <end position="296"/>
    </location>
</feature>
<evidence type="ECO:0000259" key="7">
    <source>
        <dbReference type="Pfam" id="PF02016"/>
    </source>
</evidence>
<dbReference type="PIRSF" id="PIRSF028757">
    <property type="entry name" value="LD-carboxypeptidase"/>
    <property type="match status" value="1"/>
</dbReference>
<dbReference type="SUPFAM" id="SSF141986">
    <property type="entry name" value="LD-carboxypeptidase A C-terminal domain-like"/>
    <property type="match status" value="1"/>
</dbReference>
<dbReference type="EMBL" id="JALAXI010000004">
    <property type="protein sequence ID" value="MCY9279415.1"/>
    <property type="molecule type" value="Genomic_DNA"/>
</dbReference>
<feature type="active site" description="Charge relay system" evidence="6">
    <location>
        <position position="211"/>
    </location>
</feature>
<feature type="domain" description="LD-carboxypeptidase N-terminal" evidence="7">
    <location>
        <begin position="17"/>
        <end position="133"/>
    </location>
</feature>
<accession>A0AA90EYU7</accession>
<dbReference type="GO" id="GO:0006508">
    <property type="term" value="P:proteolysis"/>
    <property type="evidence" value="ECO:0007669"/>
    <property type="project" value="UniProtKB-KW"/>
</dbReference>
<dbReference type="InterPro" id="IPR027478">
    <property type="entry name" value="LdcA_N"/>
</dbReference>
<keyword evidence="2" id="KW-0121">Carboxypeptidase</keyword>
<dbReference type="AlphaFoldDB" id="A0AA90EYU7"/>
<dbReference type="GO" id="GO:0008236">
    <property type="term" value="F:serine-type peptidase activity"/>
    <property type="evidence" value="ECO:0007669"/>
    <property type="project" value="UniProtKB-KW"/>
</dbReference>
<organism evidence="9 10">
    <name type="scientific">Bacillus haynesii</name>
    <dbReference type="NCBI Taxonomy" id="1925021"/>
    <lineage>
        <taxon>Bacteria</taxon>
        <taxon>Bacillati</taxon>
        <taxon>Bacillota</taxon>
        <taxon>Bacilli</taxon>
        <taxon>Bacillales</taxon>
        <taxon>Bacillaceae</taxon>
        <taxon>Bacillus</taxon>
    </lineage>
</organism>
<dbReference type="CDD" id="cd07025">
    <property type="entry name" value="Peptidase_S66"/>
    <property type="match status" value="1"/>
</dbReference>
<evidence type="ECO:0000256" key="5">
    <source>
        <dbReference type="ARBA" id="ARBA00022825"/>
    </source>
</evidence>
<dbReference type="RefSeq" id="WP_268304944.1">
    <property type="nucleotide sequence ID" value="NZ_JALAJL010000064.1"/>
</dbReference>
<dbReference type="Proteomes" id="UP001066455">
    <property type="component" value="Unassembled WGS sequence"/>
</dbReference>
<dbReference type="PANTHER" id="PTHR30237">
    <property type="entry name" value="MURAMOYLTETRAPEPTIDE CARBOXYPEPTIDASE"/>
    <property type="match status" value="1"/>
</dbReference>
<dbReference type="Gene3D" id="3.40.50.10740">
    <property type="entry name" value="Class I glutamine amidotransferase-like"/>
    <property type="match status" value="1"/>
</dbReference>
<dbReference type="InterPro" id="IPR040449">
    <property type="entry name" value="Peptidase_S66_N"/>
</dbReference>
<proteinExistence type="inferred from homology"/>
<dbReference type="InterPro" id="IPR003507">
    <property type="entry name" value="S66_fam"/>
</dbReference>
<comment type="similarity">
    <text evidence="1">Belongs to the peptidase S66 family.</text>
</comment>
<sequence>MSLLNIAPQRLMKGDTVGVIAPASPPVPEKLDRAVRFLKELGLEVKVGPSAAERHGYLAGSDEERLRDLHDMFEDRSVKAVICACGGYGTARIAEKIDYRLIKSRPKIFWGYSDITFLHTAIRQNTGLITFHGPMLSSDIGKEDVHPLTRRSFRQLFQKMTLTYTEELSPLETLVNGAAEGELVGGNLALLVTTLGTPYEIDTKGKLLFIEDVDEEPYRIDRMLNQLKMARKLSDAAGILLCDFHNCTPKKRDESLTLKEVFQDYIAFEGKPALSGFKIGHCAPNIAVPVGVKAVLDAGKKRLTIDPGIS</sequence>
<evidence type="ECO:0000313" key="10">
    <source>
        <dbReference type="Proteomes" id="UP001066455"/>
    </source>
</evidence>
<feature type="active site" description="Charge relay system" evidence="6">
    <location>
        <position position="281"/>
    </location>
</feature>
<dbReference type="Pfam" id="PF02016">
    <property type="entry name" value="Peptidase_S66"/>
    <property type="match status" value="1"/>
</dbReference>
<evidence type="ECO:0000313" key="9">
    <source>
        <dbReference type="EMBL" id="MCY9279415.1"/>
    </source>
</evidence>
<dbReference type="InterPro" id="IPR027461">
    <property type="entry name" value="Carboxypeptidase_A_C_sf"/>
</dbReference>
<evidence type="ECO:0000256" key="1">
    <source>
        <dbReference type="ARBA" id="ARBA00010233"/>
    </source>
</evidence>
<evidence type="ECO:0000256" key="4">
    <source>
        <dbReference type="ARBA" id="ARBA00022801"/>
    </source>
</evidence>